<sequence>MAKLGKRTAAAREAFAGKEEISVEEAVALIKANAKAKFDETVEISMNLGVDPRHADQMVRGVVGLPNGTGKDVRVAVFARGPKADEAQAAGADIVGAEDLMETIQSGKIEFDRCIATPDMMPIVGRLGKILGPRNLMPNPKVGTVTMDVADAVKAAKGGEVQFKAEKAGVVHAGVGKASFDDAKLAENIRAFVDAVSKAKPAGAKGTYMKKVSLSSTMGPGVSVSIESATGN</sequence>
<evidence type="ECO:0000313" key="14">
    <source>
        <dbReference type="Proteomes" id="UP000612855"/>
    </source>
</evidence>
<proteinExistence type="inferred from homology"/>
<keyword evidence="6 11" id="KW-0694">RNA-binding</keyword>
<dbReference type="EMBL" id="BMFJ01000001">
    <property type="protein sequence ID" value="GGE16662.1"/>
    <property type="molecule type" value="Genomic_DNA"/>
</dbReference>
<evidence type="ECO:0000256" key="4">
    <source>
        <dbReference type="ARBA" id="ARBA00022730"/>
    </source>
</evidence>
<dbReference type="InterPro" id="IPR016095">
    <property type="entry name" value="Ribosomal_uL1_3-a/b-sand"/>
</dbReference>
<comment type="similarity">
    <text evidence="1 11 12">Belongs to the universal ribosomal protein uL1 family.</text>
</comment>
<dbReference type="PANTHER" id="PTHR36427">
    <property type="entry name" value="54S RIBOSOMAL PROTEIN L1, MITOCHONDRIAL"/>
    <property type="match status" value="1"/>
</dbReference>
<evidence type="ECO:0000313" key="13">
    <source>
        <dbReference type="EMBL" id="GGE16662.1"/>
    </source>
</evidence>
<comment type="function">
    <text evidence="11">Binds directly to 23S rRNA. The L1 stalk is quite mobile in the ribosome, and is involved in E site tRNA release.</text>
</comment>
<dbReference type="RefSeq" id="WP_188475754.1">
    <property type="nucleotide sequence ID" value="NZ_BMFJ01000001.1"/>
</dbReference>
<evidence type="ECO:0000256" key="5">
    <source>
        <dbReference type="ARBA" id="ARBA00022845"/>
    </source>
</evidence>
<dbReference type="GO" id="GO:0006412">
    <property type="term" value="P:translation"/>
    <property type="evidence" value="ECO:0007669"/>
    <property type="project" value="UniProtKB-UniRule"/>
</dbReference>
<dbReference type="InterPro" id="IPR023673">
    <property type="entry name" value="Ribosomal_uL1_CS"/>
</dbReference>
<dbReference type="GO" id="GO:0003735">
    <property type="term" value="F:structural constituent of ribosome"/>
    <property type="evidence" value="ECO:0007669"/>
    <property type="project" value="InterPro"/>
</dbReference>
<protein>
    <recommendedName>
        <fullName evidence="9 11">Large ribosomal subunit protein uL1</fullName>
    </recommendedName>
</protein>
<dbReference type="HAMAP" id="MF_01318_B">
    <property type="entry name" value="Ribosomal_uL1_B"/>
    <property type="match status" value="1"/>
</dbReference>
<dbReference type="InterPro" id="IPR023674">
    <property type="entry name" value="Ribosomal_uL1-like"/>
</dbReference>
<evidence type="ECO:0000256" key="2">
    <source>
        <dbReference type="ARBA" id="ARBA00022491"/>
    </source>
</evidence>
<dbReference type="PROSITE" id="PS01199">
    <property type="entry name" value="RIBOSOMAL_L1"/>
    <property type="match status" value="1"/>
</dbReference>
<keyword evidence="3 11" id="KW-0820">tRNA-binding</keyword>
<dbReference type="GO" id="GO:0000049">
    <property type="term" value="F:tRNA binding"/>
    <property type="evidence" value="ECO:0007669"/>
    <property type="project" value="UniProtKB-KW"/>
</dbReference>
<dbReference type="InterPro" id="IPR028364">
    <property type="entry name" value="Ribosomal_uL1/biogenesis"/>
</dbReference>
<evidence type="ECO:0000256" key="12">
    <source>
        <dbReference type="RuleBase" id="RU000659"/>
    </source>
</evidence>
<dbReference type="GO" id="GO:0006417">
    <property type="term" value="P:regulation of translation"/>
    <property type="evidence" value="ECO:0007669"/>
    <property type="project" value="UniProtKB-KW"/>
</dbReference>
<dbReference type="GO" id="GO:0022625">
    <property type="term" value="C:cytosolic large ribosomal subunit"/>
    <property type="evidence" value="ECO:0007669"/>
    <property type="project" value="TreeGrafter"/>
</dbReference>
<dbReference type="GO" id="GO:0019843">
    <property type="term" value="F:rRNA binding"/>
    <property type="evidence" value="ECO:0007669"/>
    <property type="project" value="UniProtKB-UniRule"/>
</dbReference>
<evidence type="ECO:0000256" key="3">
    <source>
        <dbReference type="ARBA" id="ARBA00022555"/>
    </source>
</evidence>
<dbReference type="CDD" id="cd00403">
    <property type="entry name" value="Ribosomal_L1"/>
    <property type="match status" value="1"/>
</dbReference>
<evidence type="ECO:0000256" key="1">
    <source>
        <dbReference type="ARBA" id="ARBA00010531"/>
    </source>
</evidence>
<dbReference type="Pfam" id="PF00687">
    <property type="entry name" value="Ribosomal_L1"/>
    <property type="match status" value="1"/>
</dbReference>
<keyword evidence="14" id="KW-1185">Reference proteome</keyword>
<keyword evidence="2 11" id="KW-0678">Repressor</keyword>
<dbReference type="NCBIfam" id="TIGR01169">
    <property type="entry name" value="rplA_bact"/>
    <property type="match status" value="1"/>
</dbReference>
<dbReference type="Proteomes" id="UP000612855">
    <property type="component" value="Unassembled WGS sequence"/>
</dbReference>
<evidence type="ECO:0000256" key="10">
    <source>
        <dbReference type="ARBA" id="ARBA00059110"/>
    </source>
</evidence>
<keyword evidence="7 11" id="KW-0689">Ribosomal protein</keyword>
<comment type="function">
    <text evidence="10 11">Protein L1 is also a translational repressor protein, it controls the translation of the L11 operon by binding to its mRNA.</text>
</comment>
<name>A0A916ZY49_9RHOB</name>
<evidence type="ECO:0000256" key="6">
    <source>
        <dbReference type="ARBA" id="ARBA00022884"/>
    </source>
</evidence>
<gene>
    <name evidence="11 13" type="primary">rplA</name>
    <name evidence="13" type="ORF">GCM10011360_01790</name>
</gene>
<keyword evidence="8 11" id="KW-0687">Ribonucleoprotein</keyword>
<keyword evidence="5 11" id="KW-0810">Translation regulation</keyword>
<accession>A0A916ZY49</accession>
<dbReference type="Gene3D" id="3.40.50.790">
    <property type="match status" value="1"/>
</dbReference>
<comment type="subunit">
    <text evidence="11">Part of the 50S ribosomal subunit.</text>
</comment>
<evidence type="ECO:0000256" key="11">
    <source>
        <dbReference type="HAMAP-Rule" id="MF_01318"/>
    </source>
</evidence>
<evidence type="ECO:0000256" key="7">
    <source>
        <dbReference type="ARBA" id="ARBA00022980"/>
    </source>
</evidence>
<dbReference type="InterPro" id="IPR002143">
    <property type="entry name" value="Ribosomal_uL1"/>
</dbReference>
<dbReference type="PANTHER" id="PTHR36427:SF3">
    <property type="entry name" value="LARGE RIBOSOMAL SUBUNIT PROTEIN UL1M"/>
    <property type="match status" value="1"/>
</dbReference>
<evidence type="ECO:0000256" key="9">
    <source>
        <dbReference type="ARBA" id="ARBA00035241"/>
    </source>
</evidence>
<dbReference type="InterPro" id="IPR005878">
    <property type="entry name" value="Ribosom_uL1_bac-type"/>
</dbReference>
<dbReference type="AlphaFoldDB" id="A0A916ZY49"/>
<organism evidence="13 14">
    <name type="scientific">Primorskyibacter flagellatus</name>
    <dbReference type="NCBI Taxonomy" id="1387277"/>
    <lineage>
        <taxon>Bacteria</taxon>
        <taxon>Pseudomonadati</taxon>
        <taxon>Pseudomonadota</taxon>
        <taxon>Alphaproteobacteria</taxon>
        <taxon>Rhodobacterales</taxon>
        <taxon>Roseobacteraceae</taxon>
        <taxon>Primorskyibacter</taxon>
    </lineage>
</organism>
<evidence type="ECO:0000256" key="8">
    <source>
        <dbReference type="ARBA" id="ARBA00023274"/>
    </source>
</evidence>
<dbReference type="FunFam" id="3.40.50.790:FF:000001">
    <property type="entry name" value="50S ribosomal protein L1"/>
    <property type="match status" value="1"/>
</dbReference>
<comment type="caution">
    <text evidence="13">The sequence shown here is derived from an EMBL/GenBank/DDBJ whole genome shotgun (WGS) entry which is preliminary data.</text>
</comment>
<dbReference type="Gene3D" id="3.30.190.20">
    <property type="match status" value="1"/>
</dbReference>
<dbReference type="SUPFAM" id="SSF56808">
    <property type="entry name" value="Ribosomal protein L1"/>
    <property type="match status" value="1"/>
</dbReference>
<keyword evidence="4 11" id="KW-0699">rRNA-binding</keyword>
<reference evidence="14" key="1">
    <citation type="journal article" date="2019" name="Int. J. Syst. Evol. Microbiol.">
        <title>The Global Catalogue of Microorganisms (GCM) 10K type strain sequencing project: providing services to taxonomists for standard genome sequencing and annotation.</title>
        <authorList>
            <consortium name="The Broad Institute Genomics Platform"/>
            <consortium name="The Broad Institute Genome Sequencing Center for Infectious Disease"/>
            <person name="Wu L."/>
            <person name="Ma J."/>
        </authorList>
    </citation>
    <scope>NUCLEOTIDE SEQUENCE [LARGE SCALE GENOMIC DNA]</scope>
    <source>
        <strain evidence="14">CGMCC 1.12664</strain>
    </source>
</reference>
<dbReference type="PIRSF" id="PIRSF002155">
    <property type="entry name" value="Ribosomal_L1"/>
    <property type="match status" value="1"/>
</dbReference>